<dbReference type="AlphaFoldDB" id="B3T3Q9"/>
<accession>B3T3Q9</accession>
<gene>
    <name evidence="1" type="ORF">ALOHA_HF4000ANIW133C7ctg1g25</name>
</gene>
<protein>
    <submittedName>
        <fullName evidence="1">Uncharacterized protein</fullName>
    </submittedName>
</protein>
<proteinExistence type="predicted"/>
<sequence length="57" mass="6836">MTAWATPECFWLLTTPRVEIRGYIWFLWLEWKCWGVFGLLTSVKDVIRAWNGKRGVF</sequence>
<dbReference type="EMBL" id="EU016595">
    <property type="protein sequence ID" value="ABZ07218.1"/>
    <property type="molecule type" value="Genomic_DNA"/>
</dbReference>
<organism evidence="1">
    <name type="scientific">uncultured marine crenarchaeote HF4000_ANIW133C7</name>
    <dbReference type="NCBI Taxonomy" id="455570"/>
    <lineage>
        <taxon>Archaea</taxon>
        <taxon>Nitrososphaerota</taxon>
        <taxon>Nitrososphaeria</taxon>
        <taxon>Nitrosopumilales</taxon>
        <taxon>environmental samples</taxon>
    </lineage>
</organism>
<name>B3T3Q9_9ARCH</name>
<evidence type="ECO:0000313" key="1">
    <source>
        <dbReference type="EMBL" id="ABZ07218.1"/>
    </source>
</evidence>
<reference evidence="1" key="1">
    <citation type="journal article" date="2008" name="ISME J.">
        <title>Genomic patterns of recombination, clonal divergence and environment in marine microbial populations.</title>
        <authorList>
            <person name="Konstantinidis K.T."/>
            <person name="Delong E.F."/>
        </authorList>
    </citation>
    <scope>NUCLEOTIDE SEQUENCE</scope>
</reference>